<organism evidence="7 8">
    <name type="scientific">Diversispora epigaea</name>
    <dbReference type="NCBI Taxonomy" id="1348612"/>
    <lineage>
        <taxon>Eukaryota</taxon>
        <taxon>Fungi</taxon>
        <taxon>Fungi incertae sedis</taxon>
        <taxon>Mucoromycota</taxon>
        <taxon>Glomeromycotina</taxon>
        <taxon>Glomeromycetes</taxon>
        <taxon>Diversisporales</taxon>
        <taxon>Diversisporaceae</taxon>
        <taxon>Diversispora</taxon>
    </lineage>
</organism>
<dbReference type="FunFam" id="3.30.160.60:FF:002343">
    <property type="entry name" value="Zinc finger protein 33A"/>
    <property type="match status" value="1"/>
</dbReference>
<keyword evidence="2 4" id="KW-0863">Zinc-finger</keyword>
<dbReference type="AlphaFoldDB" id="A0A397JCN0"/>
<sequence>MIMTESSNSPYLTANDCYSDYDTNGYKPNWSYIIPHSTEAYNDGYYNNFTDYEKDGLDTTLKIPKGFDESNIDPTFFKNPSMVNPSATFQLDYFKKKKVIDKDEIYRCTETRMSGRSIKSPSSTYGNDDNYSESSQSPNSSSLNQERTSEDKVTTQGYNVPSVNRQSRTSTPIQYSRFQLTDSPYRRQYSLRSSTYNSTYSPNDSSPYHNPYSPGTSPPLSRTPQRDILSPKSLMASFRASTSIDSPKKHACNYCNMRFSRPSTLQTHIYTHTGEKPFRCNEDGCGRCFSVVSNLRRHQKIHVNKKGQSPN</sequence>
<gene>
    <name evidence="7" type="ORF">Glove_104g15</name>
</gene>
<feature type="compositionally biased region" description="Low complexity" evidence="5">
    <location>
        <begin position="132"/>
        <end position="146"/>
    </location>
</feature>
<dbReference type="SMART" id="SM00355">
    <property type="entry name" value="ZnF_C2H2"/>
    <property type="match status" value="2"/>
</dbReference>
<accession>A0A397JCN0</accession>
<dbReference type="InterPro" id="IPR013087">
    <property type="entry name" value="Znf_C2H2_type"/>
</dbReference>
<dbReference type="STRING" id="1348612.A0A397JCN0"/>
<dbReference type="PROSITE" id="PS50157">
    <property type="entry name" value="ZINC_FINGER_C2H2_2"/>
    <property type="match status" value="2"/>
</dbReference>
<keyword evidence="8" id="KW-1185">Reference proteome</keyword>
<dbReference type="InterPro" id="IPR036236">
    <property type="entry name" value="Znf_C2H2_sf"/>
</dbReference>
<evidence type="ECO:0000256" key="5">
    <source>
        <dbReference type="SAM" id="MobiDB-lite"/>
    </source>
</evidence>
<evidence type="ECO:0000313" key="8">
    <source>
        <dbReference type="Proteomes" id="UP000266861"/>
    </source>
</evidence>
<feature type="compositionally biased region" description="Polar residues" evidence="5">
    <location>
        <begin position="113"/>
        <end position="129"/>
    </location>
</feature>
<evidence type="ECO:0000256" key="2">
    <source>
        <dbReference type="ARBA" id="ARBA00022771"/>
    </source>
</evidence>
<dbReference type="GO" id="GO:0000978">
    <property type="term" value="F:RNA polymerase II cis-regulatory region sequence-specific DNA binding"/>
    <property type="evidence" value="ECO:0007669"/>
    <property type="project" value="TreeGrafter"/>
</dbReference>
<dbReference type="Pfam" id="PF00096">
    <property type="entry name" value="zf-C2H2"/>
    <property type="match status" value="2"/>
</dbReference>
<keyword evidence="3" id="KW-0862">Zinc</keyword>
<dbReference type="GO" id="GO:0008270">
    <property type="term" value="F:zinc ion binding"/>
    <property type="evidence" value="ECO:0007669"/>
    <property type="project" value="UniProtKB-KW"/>
</dbReference>
<comment type="caution">
    <text evidence="7">The sequence shown here is derived from an EMBL/GenBank/DDBJ whole genome shotgun (WGS) entry which is preliminary data.</text>
</comment>
<evidence type="ECO:0000313" key="7">
    <source>
        <dbReference type="EMBL" id="RHZ82733.1"/>
    </source>
</evidence>
<dbReference type="PANTHER" id="PTHR23235">
    <property type="entry name" value="KRUEPPEL-LIKE TRANSCRIPTION FACTOR"/>
    <property type="match status" value="1"/>
</dbReference>
<dbReference type="Proteomes" id="UP000266861">
    <property type="component" value="Unassembled WGS sequence"/>
</dbReference>
<dbReference type="SUPFAM" id="SSF57667">
    <property type="entry name" value="beta-beta-alpha zinc fingers"/>
    <property type="match status" value="1"/>
</dbReference>
<dbReference type="PANTHER" id="PTHR23235:SF120">
    <property type="entry name" value="KRUPPEL-LIKE FACTOR 15"/>
    <property type="match status" value="1"/>
</dbReference>
<feature type="domain" description="C2H2-type" evidence="6">
    <location>
        <begin position="250"/>
        <end position="277"/>
    </location>
</feature>
<feature type="domain" description="C2H2-type" evidence="6">
    <location>
        <begin position="278"/>
        <end position="307"/>
    </location>
</feature>
<evidence type="ECO:0000256" key="3">
    <source>
        <dbReference type="ARBA" id="ARBA00022833"/>
    </source>
</evidence>
<dbReference type="PROSITE" id="PS00028">
    <property type="entry name" value="ZINC_FINGER_C2H2_1"/>
    <property type="match status" value="2"/>
</dbReference>
<dbReference type="EMBL" id="PQFF01000097">
    <property type="protein sequence ID" value="RHZ82733.1"/>
    <property type="molecule type" value="Genomic_DNA"/>
</dbReference>
<dbReference type="Gene3D" id="3.30.160.60">
    <property type="entry name" value="Classic Zinc Finger"/>
    <property type="match status" value="2"/>
</dbReference>
<evidence type="ECO:0000259" key="6">
    <source>
        <dbReference type="PROSITE" id="PS50157"/>
    </source>
</evidence>
<protein>
    <recommendedName>
        <fullName evidence="6">C2H2-type domain-containing protein</fullName>
    </recommendedName>
</protein>
<dbReference type="GO" id="GO:0000981">
    <property type="term" value="F:DNA-binding transcription factor activity, RNA polymerase II-specific"/>
    <property type="evidence" value="ECO:0007669"/>
    <property type="project" value="TreeGrafter"/>
</dbReference>
<evidence type="ECO:0000256" key="1">
    <source>
        <dbReference type="ARBA" id="ARBA00022723"/>
    </source>
</evidence>
<feature type="region of interest" description="Disordered" evidence="5">
    <location>
        <begin position="113"/>
        <end position="226"/>
    </location>
</feature>
<reference evidence="7 8" key="1">
    <citation type="submission" date="2018-08" db="EMBL/GenBank/DDBJ databases">
        <title>Genome and evolution of the arbuscular mycorrhizal fungus Diversispora epigaea (formerly Glomus versiforme) and its bacterial endosymbionts.</title>
        <authorList>
            <person name="Sun X."/>
            <person name="Fei Z."/>
            <person name="Harrison M."/>
        </authorList>
    </citation>
    <scope>NUCLEOTIDE SEQUENCE [LARGE SCALE GENOMIC DNA]</scope>
    <source>
        <strain evidence="7 8">IT104</strain>
    </source>
</reference>
<dbReference type="OrthoDB" id="6077919at2759"/>
<evidence type="ECO:0000256" key="4">
    <source>
        <dbReference type="PROSITE-ProRule" id="PRU00042"/>
    </source>
</evidence>
<feature type="compositionally biased region" description="Polar residues" evidence="5">
    <location>
        <begin position="190"/>
        <end position="223"/>
    </location>
</feature>
<feature type="compositionally biased region" description="Polar residues" evidence="5">
    <location>
        <begin position="154"/>
        <end position="182"/>
    </location>
</feature>
<proteinExistence type="predicted"/>
<name>A0A397JCN0_9GLOM</name>
<keyword evidence="1" id="KW-0479">Metal-binding</keyword>